<dbReference type="EMBL" id="GIKN01007180">
    <property type="protein sequence ID" value="NIE49453.1"/>
    <property type="molecule type" value="Transcribed_RNA"/>
</dbReference>
<evidence type="ECO:0000313" key="1">
    <source>
        <dbReference type="EMBL" id="NIE49453.1"/>
    </source>
</evidence>
<organism evidence="1">
    <name type="scientific">Rhipicephalus microplus</name>
    <name type="common">Cattle tick</name>
    <name type="synonym">Boophilus microplus</name>
    <dbReference type="NCBI Taxonomy" id="6941"/>
    <lineage>
        <taxon>Eukaryota</taxon>
        <taxon>Metazoa</taxon>
        <taxon>Ecdysozoa</taxon>
        <taxon>Arthropoda</taxon>
        <taxon>Chelicerata</taxon>
        <taxon>Arachnida</taxon>
        <taxon>Acari</taxon>
        <taxon>Parasitiformes</taxon>
        <taxon>Ixodida</taxon>
        <taxon>Ixodoidea</taxon>
        <taxon>Ixodidae</taxon>
        <taxon>Rhipicephalinae</taxon>
        <taxon>Rhipicephalus</taxon>
        <taxon>Boophilus</taxon>
    </lineage>
</organism>
<reference evidence="1" key="1">
    <citation type="submission" date="2020-03" db="EMBL/GenBank/DDBJ databases">
        <title>A transcriptome and proteome of the tick Rhipicephalus microplus shaped by the genetic composition of its hosts and developmental stage.</title>
        <authorList>
            <person name="Garcia G.R."/>
            <person name="Ribeiro J.M.C."/>
            <person name="Maruyama S.R."/>
            <person name="Gardinasse L.G."/>
            <person name="Nelson K."/>
            <person name="Ferreira B.R."/>
            <person name="Andrade T.G."/>
            <person name="Santos I.K.F.M."/>
        </authorList>
    </citation>
    <scope>NUCLEOTIDE SEQUENCE</scope>
    <source>
        <strain evidence="1">NSGR</strain>
        <tissue evidence="1">Salivary glands</tissue>
    </source>
</reference>
<name>A0A6G5AGR3_RHIMP</name>
<dbReference type="AlphaFoldDB" id="A0A6G5AGR3"/>
<sequence>MLEPLVESALGCMLEGNESVLVARPDLPQALEDMLVQDSGVRLVLAQAHMVTGDRHSTLVVTGLPGVVPTVVMAPSECHMAMDTMASTRMVTMVRTVRSARMADMEDIADTVDTVATADMAAMVDMVDMVAMVALTDTISTEATAPMVHPYQVPPLEARVLAHLVQHQQPLFHGPLLPLRPHQLVHLGKLFLTAFIQHASPSFQLVVALLKHEQKYKRGLGVKSSQKTPAQFFFIKKC</sequence>
<proteinExistence type="predicted"/>
<accession>A0A6G5AGR3</accession>
<protein>
    <submittedName>
        <fullName evidence="1">Uncharacterized protein</fullName>
    </submittedName>
</protein>